<gene>
    <name evidence="2" type="ORF">BU26DRAFT_507464</name>
</gene>
<sequence>MGETTVVVMVLEICSSLDCPPRYRENSPPAAPERGDTEDDQDRAEGGWDSGSMRAKNEYWGRSRRKRYEEALTEVSTSARKFATSWAFDTARPPASTDHPMDP</sequence>
<protein>
    <submittedName>
        <fullName evidence="2">Uncharacterized protein</fullName>
    </submittedName>
</protein>
<evidence type="ECO:0000256" key="1">
    <source>
        <dbReference type="SAM" id="MobiDB-lite"/>
    </source>
</evidence>
<reference evidence="2" key="1">
    <citation type="journal article" date="2020" name="Stud. Mycol.">
        <title>101 Dothideomycetes genomes: a test case for predicting lifestyles and emergence of pathogens.</title>
        <authorList>
            <person name="Haridas S."/>
            <person name="Albert R."/>
            <person name="Binder M."/>
            <person name="Bloem J."/>
            <person name="Labutti K."/>
            <person name="Salamov A."/>
            <person name="Andreopoulos B."/>
            <person name="Baker S."/>
            <person name="Barry K."/>
            <person name="Bills G."/>
            <person name="Bluhm B."/>
            <person name="Cannon C."/>
            <person name="Castanera R."/>
            <person name="Culley D."/>
            <person name="Daum C."/>
            <person name="Ezra D."/>
            <person name="Gonzalez J."/>
            <person name="Henrissat B."/>
            <person name="Kuo A."/>
            <person name="Liang C."/>
            <person name="Lipzen A."/>
            <person name="Lutzoni F."/>
            <person name="Magnuson J."/>
            <person name="Mondo S."/>
            <person name="Nolan M."/>
            <person name="Ohm R."/>
            <person name="Pangilinan J."/>
            <person name="Park H.-J."/>
            <person name="Ramirez L."/>
            <person name="Alfaro M."/>
            <person name="Sun H."/>
            <person name="Tritt A."/>
            <person name="Yoshinaga Y."/>
            <person name="Zwiers L.-H."/>
            <person name="Turgeon B."/>
            <person name="Goodwin S."/>
            <person name="Spatafora J."/>
            <person name="Crous P."/>
            <person name="Grigoriev I."/>
        </authorList>
    </citation>
    <scope>NUCLEOTIDE SEQUENCE</scope>
    <source>
        <strain evidence="2">CBS 122368</strain>
    </source>
</reference>
<proteinExistence type="predicted"/>
<name>A0A6A6I9L5_9PLEO</name>
<evidence type="ECO:0000313" key="3">
    <source>
        <dbReference type="Proteomes" id="UP000800094"/>
    </source>
</evidence>
<feature type="region of interest" description="Disordered" evidence="1">
    <location>
        <begin position="18"/>
        <end position="60"/>
    </location>
</feature>
<accession>A0A6A6I9L5</accession>
<dbReference type="EMBL" id="ML987198">
    <property type="protein sequence ID" value="KAF2246957.1"/>
    <property type="molecule type" value="Genomic_DNA"/>
</dbReference>
<organism evidence="2 3">
    <name type="scientific">Trematosphaeria pertusa</name>
    <dbReference type="NCBI Taxonomy" id="390896"/>
    <lineage>
        <taxon>Eukaryota</taxon>
        <taxon>Fungi</taxon>
        <taxon>Dikarya</taxon>
        <taxon>Ascomycota</taxon>
        <taxon>Pezizomycotina</taxon>
        <taxon>Dothideomycetes</taxon>
        <taxon>Pleosporomycetidae</taxon>
        <taxon>Pleosporales</taxon>
        <taxon>Massarineae</taxon>
        <taxon>Trematosphaeriaceae</taxon>
        <taxon>Trematosphaeria</taxon>
    </lineage>
</organism>
<dbReference type="AlphaFoldDB" id="A0A6A6I9L5"/>
<evidence type="ECO:0000313" key="2">
    <source>
        <dbReference type="EMBL" id="KAF2246957.1"/>
    </source>
</evidence>
<dbReference type="Proteomes" id="UP000800094">
    <property type="component" value="Unassembled WGS sequence"/>
</dbReference>
<dbReference type="RefSeq" id="XP_033681961.1">
    <property type="nucleotide sequence ID" value="XM_033826998.1"/>
</dbReference>
<dbReference type="GeneID" id="54580328"/>
<keyword evidence="3" id="KW-1185">Reference proteome</keyword>